<sequence length="218" mass="24119">MGLGFGQSEKDENGSPQEHGSKEKQQDDDVRDTQQNLDTYVCSQPIPQPQHTRTPKRPYVDEDDSESQQKRLCMNNTDHPDVQQHSTNQNGSTGTGNTSTSPEWNIPSGMLEREVQDSDGGGSDTDHTENASQPPQAPINEYESVMATSSPQQTNPSAYQDTDERILDLSPEEIIAALGLNGTIDIPGIPFYQEDSGEEMTEPEFFGEFIRYSTKFSG</sequence>
<evidence type="ECO:0000313" key="3">
    <source>
        <dbReference type="Proteomes" id="UP000747542"/>
    </source>
</evidence>
<gene>
    <name evidence="2" type="ORF">Hamer_G008563</name>
</gene>
<feature type="compositionally biased region" description="Polar residues" evidence="1">
    <location>
        <begin position="146"/>
        <end position="160"/>
    </location>
</feature>
<feature type="compositionally biased region" description="Basic and acidic residues" evidence="1">
    <location>
        <begin position="8"/>
        <end position="32"/>
    </location>
</feature>
<dbReference type="EMBL" id="JAHLQT010010178">
    <property type="protein sequence ID" value="KAG7173042.1"/>
    <property type="molecule type" value="Genomic_DNA"/>
</dbReference>
<keyword evidence="3" id="KW-1185">Reference proteome</keyword>
<proteinExistence type="predicted"/>
<feature type="region of interest" description="Disordered" evidence="1">
    <location>
        <begin position="1"/>
        <end position="162"/>
    </location>
</feature>
<comment type="caution">
    <text evidence="2">The sequence shown here is derived from an EMBL/GenBank/DDBJ whole genome shotgun (WGS) entry which is preliminary data.</text>
</comment>
<evidence type="ECO:0000256" key="1">
    <source>
        <dbReference type="SAM" id="MobiDB-lite"/>
    </source>
</evidence>
<dbReference type="AlphaFoldDB" id="A0A8J5TJB2"/>
<reference evidence="2" key="1">
    <citation type="journal article" date="2021" name="Sci. Adv.">
        <title>The American lobster genome reveals insights on longevity, neural, and immune adaptations.</title>
        <authorList>
            <person name="Polinski J.M."/>
            <person name="Zimin A.V."/>
            <person name="Clark K.F."/>
            <person name="Kohn A.B."/>
            <person name="Sadowski N."/>
            <person name="Timp W."/>
            <person name="Ptitsyn A."/>
            <person name="Khanna P."/>
            <person name="Romanova D.Y."/>
            <person name="Williams P."/>
            <person name="Greenwood S.J."/>
            <person name="Moroz L.L."/>
            <person name="Walt D.R."/>
            <person name="Bodnar A.G."/>
        </authorList>
    </citation>
    <scope>NUCLEOTIDE SEQUENCE</scope>
    <source>
        <strain evidence="2">GMGI-L3</strain>
    </source>
</reference>
<feature type="compositionally biased region" description="Polar residues" evidence="1">
    <location>
        <begin position="33"/>
        <end position="42"/>
    </location>
</feature>
<protein>
    <submittedName>
        <fullName evidence="2">Uncharacterized protein</fullName>
    </submittedName>
</protein>
<organism evidence="2 3">
    <name type="scientific">Homarus americanus</name>
    <name type="common">American lobster</name>
    <dbReference type="NCBI Taxonomy" id="6706"/>
    <lineage>
        <taxon>Eukaryota</taxon>
        <taxon>Metazoa</taxon>
        <taxon>Ecdysozoa</taxon>
        <taxon>Arthropoda</taxon>
        <taxon>Crustacea</taxon>
        <taxon>Multicrustacea</taxon>
        <taxon>Malacostraca</taxon>
        <taxon>Eumalacostraca</taxon>
        <taxon>Eucarida</taxon>
        <taxon>Decapoda</taxon>
        <taxon>Pleocyemata</taxon>
        <taxon>Astacidea</taxon>
        <taxon>Nephropoidea</taxon>
        <taxon>Nephropidae</taxon>
        <taxon>Homarus</taxon>
    </lineage>
</organism>
<name>A0A8J5TJB2_HOMAM</name>
<evidence type="ECO:0000313" key="2">
    <source>
        <dbReference type="EMBL" id="KAG7173042.1"/>
    </source>
</evidence>
<accession>A0A8J5TJB2</accession>
<feature type="compositionally biased region" description="Low complexity" evidence="1">
    <location>
        <begin position="86"/>
        <end position="101"/>
    </location>
</feature>
<dbReference type="Proteomes" id="UP000747542">
    <property type="component" value="Unassembled WGS sequence"/>
</dbReference>